<reference evidence="3" key="1">
    <citation type="journal article" date="2019" name="Int. J. Syst. Evol. Microbiol.">
        <title>The Global Catalogue of Microorganisms (GCM) 10K type strain sequencing project: providing services to taxonomists for standard genome sequencing and annotation.</title>
        <authorList>
            <consortium name="The Broad Institute Genomics Platform"/>
            <consortium name="The Broad Institute Genome Sequencing Center for Infectious Disease"/>
            <person name="Wu L."/>
            <person name="Ma J."/>
        </authorList>
    </citation>
    <scope>NUCLEOTIDE SEQUENCE [LARGE SCALE GENOMIC DNA]</scope>
    <source>
        <strain evidence="3">JCM 17225</strain>
    </source>
</reference>
<dbReference type="InterPro" id="IPR037126">
    <property type="entry name" value="PdaC/RsiV-like_sf"/>
</dbReference>
<evidence type="ECO:0000259" key="1">
    <source>
        <dbReference type="Pfam" id="PF11738"/>
    </source>
</evidence>
<protein>
    <recommendedName>
        <fullName evidence="1">DUF3298 domain-containing protein</fullName>
    </recommendedName>
</protein>
<gene>
    <name evidence="2" type="ORF">GCM10022409_34510</name>
</gene>
<dbReference type="Proteomes" id="UP001501469">
    <property type="component" value="Unassembled WGS sequence"/>
</dbReference>
<evidence type="ECO:0000313" key="3">
    <source>
        <dbReference type="Proteomes" id="UP001501469"/>
    </source>
</evidence>
<dbReference type="InterPro" id="IPR021729">
    <property type="entry name" value="DUF3298"/>
</dbReference>
<proteinExistence type="predicted"/>
<evidence type="ECO:0000313" key="2">
    <source>
        <dbReference type="EMBL" id="GAA4045571.1"/>
    </source>
</evidence>
<feature type="domain" description="DUF3298" evidence="1">
    <location>
        <begin position="328"/>
        <end position="404"/>
    </location>
</feature>
<keyword evidence="3" id="KW-1185">Reference proteome</keyword>
<sequence length="426" mass="46507">MQMTSYLRPRMAGLFVLALAGCHSKTDQQHTTAATDTSKAGVKAVATPPIVSDRGSLYETYRGLFAAAADSFTLHLTRVPPRLDSEDAIVSGIYYGADMHPLELEELALQSTAPDSMLLQDVSDEALPTGADGQAGSVWRLHREPNGNWTGTRAGQSLRLRRVSSTPGGMGLAIESHSDTIAAYPGSPQTPYGEVSMQGLTPVGPATGTAAGTLLASNILREERGDFKAKQAAPASLDVIWASQRRAFKKEYREVAEEMRPLFEDTTESFLSSSLYYYHRKSVNVWVHQPPLLSLGFADYSFSGGNHRLGDTQLRSFDLRTGKALSFDDIFLPKARTQLPALLIRYARRTLHTQAGEALIARLSEPDEGVSTNVCLTPRGVVFSYSPYETVPTSYEEARLFVPFAELRPWLRDGLPLPARAGVAVR</sequence>
<name>A0ABP7UJZ2_9BACT</name>
<dbReference type="Gene3D" id="3.90.640.20">
    <property type="entry name" value="Heat-shock cognate protein, ATPase"/>
    <property type="match status" value="1"/>
</dbReference>
<dbReference type="Gene3D" id="3.30.565.40">
    <property type="entry name" value="Fervidobacterium nodosum Rt17-B1 like"/>
    <property type="match status" value="1"/>
</dbReference>
<dbReference type="Pfam" id="PF11738">
    <property type="entry name" value="DUF3298"/>
    <property type="match status" value="1"/>
</dbReference>
<accession>A0ABP7UJZ2</accession>
<dbReference type="EMBL" id="BAABDK010000026">
    <property type="protein sequence ID" value="GAA4045571.1"/>
    <property type="molecule type" value="Genomic_DNA"/>
</dbReference>
<comment type="caution">
    <text evidence="2">The sequence shown here is derived from an EMBL/GenBank/DDBJ whole genome shotgun (WGS) entry which is preliminary data.</text>
</comment>
<organism evidence="2 3">
    <name type="scientific">Hymenobacter glaciei</name>
    <dbReference type="NCBI Taxonomy" id="877209"/>
    <lineage>
        <taxon>Bacteria</taxon>
        <taxon>Pseudomonadati</taxon>
        <taxon>Bacteroidota</taxon>
        <taxon>Cytophagia</taxon>
        <taxon>Cytophagales</taxon>
        <taxon>Hymenobacteraceae</taxon>
        <taxon>Hymenobacter</taxon>
    </lineage>
</organism>